<sequence length="245" mass="28841">MDPDYVCNYGNERLPRYWVVCNQQAVYHCRQGIGLMNRLLANLRPMFLTMRHLPLGPLSDPSIIHIWKLPYTLFVIADHHLDHSYIRIMDLDKFCSLDIAAEMLVFLHTLLIQHPPIRNKKRMIRLVISHHWDDRCPIGHYNHQLYRRMIDGGLVVNELRKIPLNTAQQDAMIFDYQHEPGCAMPPFEWGWQRIVVVAQNYGQDMAAVRKDYRPLKQVYLLPGNPEDSVPVNDWPFFAGSMRIER</sequence>
<organism evidence="1 2">
    <name type="scientific">Mesorhabditis spiculigera</name>
    <dbReference type="NCBI Taxonomy" id="96644"/>
    <lineage>
        <taxon>Eukaryota</taxon>
        <taxon>Metazoa</taxon>
        <taxon>Ecdysozoa</taxon>
        <taxon>Nematoda</taxon>
        <taxon>Chromadorea</taxon>
        <taxon>Rhabditida</taxon>
        <taxon>Rhabditina</taxon>
        <taxon>Rhabditomorpha</taxon>
        <taxon>Rhabditoidea</taxon>
        <taxon>Rhabditidae</taxon>
        <taxon>Mesorhabditinae</taxon>
        <taxon>Mesorhabditis</taxon>
    </lineage>
</organism>
<feature type="non-terminal residue" evidence="1">
    <location>
        <position position="245"/>
    </location>
</feature>
<comment type="caution">
    <text evidence="1">The sequence shown here is derived from an EMBL/GenBank/DDBJ whole genome shotgun (WGS) entry which is preliminary data.</text>
</comment>
<evidence type="ECO:0000313" key="2">
    <source>
        <dbReference type="Proteomes" id="UP001177023"/>
    </source>
</evidence>
<name>A0AA36C706_9BILA</name>
<dbReference type="AlphaFoldDB" id="A0AA36C706"/>
<evidence type="ECO:0000313" key="1">
    <source>
        <dbReference type="EMBL" id="CAJ0561232.1"/>
    </source>
</evidence>
<accession>A0AA36C706</accession>
<dbReference type="Proteomes" id="UP001177023">
    <property type="component" value="Unassembled WGS sequence"/>
</dbReference>
<dbReference type="EMBL" id="CATQJA010000541">
    <property type="protein sequence ID" value="CAJ0561232.1"/>
    <property type="molecule type" value="Genomic_DNA"/>
</dbReference>
<reference evidence="1" key="1">
    <citation type="submission" date="2023-06" db="EMBL/GenBank/DDBJ databases">
        <authorList>
            <person name="Delattre M."/>
        </authorList>
    </citation>
    <scope>NUCLEOTIDE SEQUENCE</scope>
    <source>
        <strain evidence="1">AF72</strain>
    </source>
</reference>
<protein>
    <submittedName>
        <fullName evidence="1">Uncharacterized protein</fullName>
    </submittedName>
</protein>
<keyword evidence="2" id="KW-1185">Reference proteome</keyword>
<gene>
    <name evidence="1" type="ORF">MSPICULIGERA_LOCUS1767</name>
</gene>
<proteinExistence type="predicted"/>